<evidence type="ECO:0000259" key="7">
    <source>
        <dbReference type="PROSITE" id="PS51352"/>
    </source>
</evidence>
<dbReference type="AlphaFoldDB" id="A0A0G1CZU8"/>
<keyword evidence="3" id="KW-0560">Oxidoreductase</keyword>
<name>A0A0G1CZU8_9BACT</name>
<comment type="caution">
    <text evidence="8">The sequence shown here is derived from an EMBL/GenBank/DDBJ whole genome shotgun (WGS) entry which is preliminary data.</text>
</comment>
<evidence type="ECO:0000256" key="3">
    <source>
        <dbReference type="ARBA" id="ARBA00023002"/>
    </source>
</evidence>
<evidence type="ECO:0000313" key="8">
    <source>
        <dbReference type="EMBL" id="KKS64111.1"/>
    </source>
</evidence>
<keyword evidence="6" id="KW-0472">Membrane</keyword>
<keyword evidence="2" id="KW-0732">Signal</keyword>
<sequence length="218" mass="23860">MTSEVKILLGIGLATVALTLGAVFLLSKPSSGPSSLPVNKDVLGALVRGDSIKIASDSAKVTIVEFSDYQCPACKSANPTIKQILNDYPGKVNFIYRHFPLSQHKNAIPASLAAEAAGQQGKYWEMHDRIFDGQDTWKESSQAQDIFTGFAKDLGLDVEKFNLDKSDNKFRDKINRDYQDGLTLGVNSTPTFFINGQKFPGALSYADFKTRTDAELSK</sequence>
<keyword evidence="6" id="KW-0812">Transmembrane</keyword>
<dbReference type="PANTHER" id="PTHR13887">
    <property type="entry name" value="GLUTATHIONE S-TRANSFERASE KAPPA"/>
    <property type="match status" value="1"/>
</dbReference>
<dbReference type="Gene3D" id="3.40.30.10">
    <property type="entry name" value="Glutaredoxin"/>
    <property type="match status" value="1"/>
</dbReference>
<evidence type="ECO:0000256" key="6">
    <source>
        <dbReference type="SAM" id="Phobius"/>
    </source>
</evidence>
<evidence type="ECO:0000256" key="5">
    <source>
        <dbReference type="ARBA" id="ARBA00023284"/>
    </source>
</evidence>
<accession>A0A0G1CZU8</accession>
<dbReference type="InterPro" id="IPR012336">
    <property type="entry name" value="Thioredoxin-like_fold"/>
</dbReference>
<evidence type="ECO:0000313" key="9">
    <source>
        <dbReference type="Proteomes" id="UP000034135"/>
    </source>
</evidence>
<feature type="transmembrane region" description="Helical" evidence="6">
    <location>
        <begin position="7"/>
        <end position="26"/>
    </location>
</feature>
<dbReference type="PROSITE" id="PS51352">
    <property type="entry name" value="THIOREDOXIN_2"/>
    <property type="match status" value="1"/>
</dbReference>
<evidence type="ECO:0000256" key="1">
    <source>
        <dbReference type="ARBA" id="ARBA00005791"/>
    </source>
</evidence>
<keyword evidence="5" id="KW-0676">Redox-active center</keyword>
<comment type="similarity">
    <text evidence="1">Belongs to the thioredoxin family. DsbA subfamily.</text>
</comment>
<proteinExistence type="inferred from homology"/>
<gene>
    <name evidence="8" type="ORF">UV33_C0037G0008</name>
</gene>
<keyword evidence="4" id="KW-1015">Disulfide bond</keyword>
<dbReference type="PATRIC" id="fig|1618420.3.peg.420"/>
<evidence type="ECO:0000256" key="4">
    <source>
        <dbReference type="ARBA" id="ARBA00023157"/>
    </source>
</evidence>
<dbReference type="SUPFAM" id="SSF52833">
    <property type="entry name" value="Thioredoxin-like"/>
    <property type="match status" value="1"/>
</dbReference>
<dbReference type="Pfam" id="PF13462">
    <property type="entry name" value="Thioredoxin_4"/>
    <property type="match status" value="1"/>
</dbReference>
<dbReference type="InterPro" id="IPR013766">
    <property type="entry name" value="Thioredoxin_domain"/>
</dbReference>
<evidence type="ECO:0000256" key="2">
    <source>
        <dbReference type="ARBA" id="ARBA00022729"/>
    </source>
</evidence>
<dbReference type="GO" id="GO:0016491">
    <property type="term" value="F:oxidoreductase activity"/>
    <property type="evidence" value="ECO:0007669"/>
    <property type="project" value="UniProtKB-KW"/>
</dbReference>
<keyword evidence="6" id="KW-1133">Transmembrane helix</keyword>
<dbReference type="PANTHER" id="PTHR13887:SF14">
    <property type="entry name" value="DISULFIDE BOND FORMATION PROTEIN D"/>
    <property type="match status" value="1"/>
</dbReference>
<dbReference type="InterPro" id="IPR036249">
    <property type="entry name" value="Thioredoxin-like_sf"/>
</dbReference>
<feature type="domain" description="Thioredoxin" evidence="7">
    <location>
        <begin position="14"/>
        <end position="217"/>
    </location>
</feature>
<dbReference type="Proteomes" id="UP000034135">
    <property type="component" value="Unassembled WGS sequence"/>
</dbReference>
<protein>
    <recommendedName>
        <fullName evidence="7">Thioredoxin domain-containing protein</fullName>
    </recommendedName>
</protein>
<reference evidence="8 9" key="1">
    <citation type="journal article" date="2015" name="Nature">
        <title>rRNA introns, odd ribosomes, and small enigmatic genomes across a large radiation of phyla.</title>
        <authorList>
            <person name="Brown C.T."/>
            <person name="Hug L.A."/>
            <person name="Thomas B.C."/>
            <person name="Sharon I."/>
            <person name="Castelle C.J."/>
            <person name="Singh A."/>
            <person name="Wilkins M.J."/>
            <person name="Williams K.H."/>
            <person name="Banfield J.F."/>
        </authorList>
    </citation>
    <scope>NUCLEOTIDE SEQUENCE [LARGE SCALE GENOMIC DNA]</scope>
</reference>
<organism evidence="8 9">
    <name type="scientific">Candidatus Daviesbacteria bacterium GW2011_GWA1_42_6</name>
    <dbReference type="NCBI Taxonomy" id="1618420"/>
    <lineage>
        <taxon>Bacteria</taxon>
        <taxon>Candidatus Daviesiibacteriota</taxon>
    </lineage>
</organism>
<dbReference type="EMBL" id="LCEB01000037">
    <property type="protein sequence ID" value="KKS64111.1"/>
    <property type="molecule type" value="Genomic_DNA"/>
</dbReference>